<dbReference type="Proteomes" id="UP000011518">
    <property type="component" value="Unassembled WGS sequence"/>
</dbReference>
<keyword evidence="2" id="KW-1185">Reference proteome</keyword>
<dbReference type="EMBL" id="KB320724">
    <property type="protein sequence ID" value="ELW64515.1"/>
    <property type="molecule type" value="Genomic_DNA"/>
</dbReference>
<evidence type="ECO:0000313" key="1">
    <source>
        <dbReference type="EMBL" id="ELW64515.1"/>
    </source>
</evidence>
<protein>
    <submittedName>
        <fullName evidence="1">Uncharacterized protein</fullName>
    </submittedName>
</protein>
<reference evidence="2" key="1">
    <citation type="submission" date="2012-07" db="EMBL/GenBank/DDBJ databases">
        <title>Genome of the Chinese tree shrew, a rising model animal genetically related to primates.</title>
        <authorList>
            <person name="Zhang G."/>
            <person name="Fan Y."/>
            <person name="Yao Y."/>
            <person name="Huang Z."/>
        </authorList>
    </citation>
    <scope>NUCLEOTIDE SEQUENCE [LARGE SCALE GENOMIC DNA]</scope>
</reference>
<accession>L9KNN3</accession>
<dbReference type="AlphaFoldDB" id="L9KNN3"/>
<dbReference type="InParanoid" id="L9KNN3"/>
<sequence length="142" mass="15504">MRRNSREMRRRATTVLKSPRYIWCESCMVKGPLLSAALTEPLATFLSQLSLLLAVPCEDLLTSIFQPSMNHNKCSTGLGLEIVQRPVLEAPPTGLQSPGTDHACVQTVPEASQGLDSLYLLLITIFVRRSALPNSSSPPLEG</sequence>
<evidence type="ECO:0000313" key="2">
    <source>
        <dbReference type="Proteomes" id="UP000011518"/>
    </source>
</evidence>
<proteinExistence type="predicted"/>
<gene>
    <name evidence="1" type="ORF">TREES_T100014947</name>
</gene>
<reference evidence="2" key="2">
    <citation type="journal article" date="2013" name="Nat. Commun.">
        <title>Genome of the Chinese tree shrew.</title>
        <authorList>
            <person name="Fan Y."/>
            <person name="Huang Z.Y."/>
            <person name="Cao C.C."/>
            <person name="Chen C.S."/>
            <person name="Chen Y.X."/>
            <person name="Fan D.D."/>
            <person name="He J."/>
            <person name="Hou H.L."/>
            <person name="Hu L."/>
            <person name="Hu X.T."/>
            <person name="Jiang X.T."/>
            <person name="Lai R."/>
            <person name="Lang Y.S."/>
            <person name="Liang B."/>
            <person name="Liao S.G."/>
            <person name="Mu D."/>
            <person name="Ma Y.Y."/>
            <person name="Niu Y.Y."/>
            <person name="Sun X.Q."/>
            <person name="Xia J.Q."/>
            <person name="Xiao J."/>
            <person name="Xiong Z.Q."/>
            <person name="Xu L."/>
            <person name="Yang L."/>
            <person name="Zhang Y."/>
            <person name="Zhao W."/>
            <person name="Zhao X.D."/>
            <person name="Zheng Y.T."/>
            <person name="Zhou J.M."/>
            <person name="Zhu Y.B."/>
            <person name="Zhang G.J."/>
            <person name="Wang J."/>
            <person name="Yao Y.G."/>
        </authorList>
    </citation>
    <scope>NUCLEOTIDE SEQUENCE [LARGE SCALE GENOMIC DNA]</scope>
</reference>
<name>L9KNN3_TUPCH</name>
<organism evidence="1 2">
    <name type="scientific">Tupaia chinensis</name>
    <name type="common">Chinese tree shrew</name>
    <name type="synonym">Tupaia belangeri chinensis</name>
    <dbReference type="NCBI Taxonomy" id="246437"/>
    <lineage>
        <taxon>Eukaryota</taxon>
        <taxon>Metazoa</taxon>
        <taxon>Chordata</taxon>
        <taxon>Craniata</taxon>
        <taxon>Vertebrata</taxon>
        <taxon>Euteleostomi</taxon>
        <taxon>Mammalia</taxon>
        <taxon>Eutheria</taxon>
        <taxon>Euarchontoglires</taxon>
        <taxon>Scandentia</taxon>
        <taxon>Tupaiidae</taxon>
        <taxon>Tupaia</taxon>
    </lineage>
</organism>